<proteinExistence type="predicted"/>
<protein>
    <submittedName>
        <fullName evidence="2">Uncharacterized protein</fullName>
    </submittedName>
</protein>
<sequence>MALSPPPNAPPPPAILSGAQVSLRFNMEYFNLAVNSTAMDEFMAAVGYYVTNGTGLTSTVVSISSGSVIALLSVELPFSTTNASAMVMLNQLITSPTGFFPSDFIAVYNITTPITAALKTVLTLDDSKQDSALGSNWMGGAPTSTSELERRGTIAGLVAGLGVAVTVGGMLMWSQARRQRLQDLANNGAAELLGYREIL</sequence>
<keyword evidence="1" id="KW-1133">Transmembrane helix</keyword>
<evidence type="ECO:0000313" key="2">
    <source>
        <dbReference type="EMBL" id="CAD8764497.1"/>
    </source>
</evidence>
<dbReference type="EMBL" id="HBFM01001571">
    <property type="protein sequence ID" value="CAD8764497.1"/>
    <property type="molecule type" value="Transcribed_RNA"/>
</dbReference>
<keyword evidence="1" id="KW-0812">Transmembrane</keyword>
<organism evidence="2">
    <name type="scientific">Polytomella parva</name>
    <dbReference type="NCBI Taxonomy" id="51329"/>
    <lineage>
        <taxon>Eukaryota</taxon>
        <taxon>Viridiplantae</taxon>
        <taxon>Chlorophyta</taxon>
        <taxon>core chlorophytes</taxon>
        <taxon>Chlorophyceae</taxon>
        <taxon>CS clade</taxon>
        <taxon>Chlamydomonadales</taxon>
        <taxon>Chlamydomonadaceae</taxon>
        <taxon>Polytomella</taxon>
    </lineage>
</organism>
<gene>
    <name evidence="2" type="ORF">PPAR00522_LOCUS881</name>
</gene>
<reference evidence="2" key="1">
    <citation type="submission" date="2021-01" db="EMBL/GenBank/DDBJ databases">
        <authorList>
            <person name="Corre E."/>
            <person name="Pelletier E."/>
            <person name="Niang G."/>
            <person name="Scheremetjew M."/>
            <person name="Finn R."/>
            <person name="Kale V."/>
            <person name="Holt S."/>
            <person name="Cochrane G."/>
            <person name="Meng A."/>
            <person name="Brown T."/>
            <person name="Cohen L."/>
        </authorList>
    </citation>
    <scope>NUCLEOTIDE SEQUENCE</scope>
    <source>
        <strain evidence="2">SAG 63-3</strain>
    </source>
</reference>
<name>A0A7S0UMS7_9CHLO</name>
<keyword evidence="1" id="KW-0472">Membrane</keyword>
<evidence type="ECO:0000256" key="1">
    <source>
        <dbReference type="SAM" id="Phobius"/>
    </source>
</evidence>
<feature type="transmembrane region" description="Helical" evidence="1">
    <location>
        <begin position="154"/>
        <end position="173"/>
    </location>
</feature>
<accession>A0A7S0UMS7</accession>
<dbReference type="AlphaFoldDB" id="A0A7S0UMS7"/>